<accession>A0A1H4D459</accession>
<keyword evidence="3" id="KW-1185">Reference proteome</keyword>
<organism evidence="2 3">
    <name type="scientific">Arachidicoccus rhizosphaerae</name>
    <dbReference type="NCBI Taxonomy" id="551991"/>
    <lineage>
        <taxon>Bacteria</taxon>
        <taxon>Pseudomonadati</taxon>
        <taxon>Bacteroidota</taxon>
        <taxon>Chitinophagia</taxon>
        <taxon>Chitinophagales</taxon>
        <taxon>Chitinophagaceae</taxon>
        <taxon>Arachidicoccus</taxon>
    </lineage>
</organism>
<gene>
    <name evidence="2" type="ORF">SAMN05192529_1446</name>
</gene>
<sequence>MQSVTFQGADAVQVFKQWQQMGRSEGRDDKTDGDQDGDDDKKKKKYPPPQYTISEHHPGFWEQLRDKNNIVSKFLYSMFDDVYVAAQTFRNRDEKQHLGGGRVTPNDAVAGIAGTALMCFCLSGRRLLKENELSR</sequence>
<feature type="region of interest" description="Disordered" evidence="1">
    <location>
        <begin position="17"/>
        <end position="58"/>
    </location>
</feature>
<dbReference type="AlphaFoldDB" id="A0A1H4D459"/>
<proteinExistence type="predicted"/>
<evidence type="ECO:0000256" key="1">
    <source>
        <dbReference type="SAM" id="MobiDB-lite"/>
    </source>
</evidence>
<name>A0A1H4D459_9BACT</name>
<protein>
    <submittedName>
        <fullName evidence="2">Uncharacterized protein</fullName>
    </submittedName>
</protein>
<dbReference type="EMBL" id="FNQY01000044">
    <property type="protein sequence ID" value="SEA67381.1"/>
    <property type="molecule type" value="Genomic_DNA"/>
</dbReference>
<evidence type="ECO:0000313" key="2">
    <source>
        <dbReference type="EMBL" id="SEA67381.1"/>
    </source>
</evidence>
<feature type="compositionally biased region" description="Basic and acidic residues" evidence="1">
    <location>
        <begin position="24"/>
        <end position="33"/>
    </location>
</feature>
<evidence type="ECO:0000313" key="3">
    <source>
        <dbReference type="Proteomes" id="UP000199041"/>
    </source>
</evidence>
<reference evidence="2 3" key="1">
    <citation type="submission" date="2016-10" db="EMBL/GenBank/DDBJ databases">
        <authorList>
            <person name="de Groot N.N."/>
        </authorList>
    </citation>
    <scope>NUCLEOTIDE SEQUENCE [LARGE SCALE GENOMIC DNA]</scope>
    <source>
        <strain evidence="2 3">Vu-144</strain>
    </source>
</reference>
<dbReference type="Proteomes" id="UP000199041">
    <property type="component" value="Unassembled WGS sequence"/>
</dbReference>
<dbReference type="STRING" id="551991.SAMN05192529_1446"/>